<dbReference type="GO" id="GO:0007156">
    <property type="term" value="P:homophilic cell adhesion via plasma membrane adhesion molecules"/>
    <property type="evidence" value="ECO:0007669"/>
    <property type="project" value="InterPro"/>
</dbReference>
<dbReference type="InterPro" id="IPR050174">
    <property type="entry name" value="Protocadherin/Cadherin-CA"/>
</dbReference>
<dbReference type="PROSITE" id="PS50268">
    <property type="entry name" value="CADHERIN_2"/>
    <property type="match status" value="2"/>
</dbReference>
<evidence type="ECO:0000256" key="1">
    <source>
        <dbReference type="ARBA" id="ARBA00004167"/>
    </source>
</evidence>
<proteinExistence type="predicted"/>
<evidence type="ECO:0000256" key="7">
    <source>
        <dbReference type="ARBA" id="ARBA00023180"/>
    </source>
</evidence>
<dbReference type="InterPro" id="IPR020894">
    <property type="entry name" value="Cadherin_CS"/>
</dbReference>
<dbReference type="Proteomes" id="UP000050741">
    <property type="component" value="Unassembled WGS sequence"/>
</dbReference>
<reference evidence="12" key="2">
    <citation type="submission" date="2016-06" db="UniProtKB">
        <authorList>
            <consortium name="WormBaseParasite"/>
        </authorList>
    </citation>
    <scope>IDENTIFICATION</scope>
</reference>
<evidence type="ECO:0000259" key="10">
    <source>
        <dbReference type="PROSITE" id="PS50268"/>
    </source>
</evidence>
<keyword evidence="5" id="KW-1133">Transmembrane helix</keyword>
<evidence type="ECO:0000256" key="6">
    <source>
        <dbReference type="ARBA" id="ARBA00023136"/>
    </source>
</evidence>
<organism evidence="11 12">
    <name type="scientific">Globodera pallida</name>
    <name type="common">Potato cyst nematode worm</name>
    <name type="synonym">Heterodera pallida</name>
    <dbReference type="NCBI Taxonomy" id="36090"/>
    <lineage>
        <taxon>Eukaryota</taxon>
        <taxon>Metazoa</taxon>
        <taxon>Ecdysozoa</taxon>
        <taxon>Nematoda</taxon>
        <taxon>Chromadorea</taxon>
        <taxon>Rhabditida</taxon>
        <taxon>Tylenchina</taxon>
        <taxon>Tylenchomorpha</taxon>
        <taxon>Tylenchoidea</taxon>
        <taxon>Heteroderidae</taxon>
        <taxon>Heteroderinae</taxon>
        <taxon>Globodera</taxon>
    </lineage>
</organism>
<sequence>MLAKMPNWSALPLHPSRPHHHHPRQGVRPATSASPSSASSEELGTQRLAPVFDSAELKVFVEENEGQMELTRLHAHFPDGGPGPITYTLQSGDQSTFSVDPISGKVLLLRALDAESEPGQLPPVHRLKVVDINDWIPNFAQEKYEFKIAESATSGTIVGQVVAFDQDLTAPNNKIRYELLEQQQQSAAERRRQRNPFQIDTESGQIVVSDAEQLAHLAGQTVHLVAKAVDGGLEGTEQNGTAQVEIVVTEEMAPTTMSAPAMTTTMATTTKKFVDEVQPPPLLPPAAIAAVQTASPQIQFVAHMFNATVAEGKRPPVLIQTLEVHNKPRDTRFTICAIREGNVKGAFSVTPNLRGDCEVRTQMQLDRESVANYRMNVSIQNGVQTDSAIVAVSVLDINDNKPKFVDATTASSSSAASSFDTSFAVLSLETEANAQFFSLTARDADTVDSGNGA</sequence>
<keyword evidence="3" id="KW-0677">Repeat</keyword>
<evidence type="ECO:0000256" key="8">
    <source>
        <dbReference type="PROSITE-ProRule" id="PRU00043"/>
    </source>
</evidence>
<dbReference type="PRINTS" id="PR00205">
    <property type="entry name" value="CADHERIN"/>
</dbReference>
<dbReference type="Gene3D" id="2.60.40.60">
    <property type="entry name" value="Cadherins"/>
    <property type="match status" value="3"/>
</dbReference>
<dbReference type="AlphaFoldDB" id="A0A183CQA8"/>
<evidence type="ECO:0000256" key="9">
    <source>
        <dbReference type="SAM" id="MobiDB-lite"/>
    </source>
</evidence>
<keyword evidence="2" id="KW-0812">Transmembrane</keyword>
<dbReference type="SUPFAM" id="SSF49313">
    <property type="entry name" value="Cadherin-like"/>
    <property type="match status" value="3"/>
</dbReference>
<evidence type="ECO:0000256" key="3">
    <source>
        <dbReference type="ARBA" id="ARBA00022737"/>
    </source>
</evidence>
<dbReference type="CDD" id="cd11304">
    <property type="entry name" value="Cadherin_repeat"/>
    <property type="match status" value="3"/>
</dbReference>
<keyword evidence="7" id="KW-0325">Glycoprotein</keyword>
<keyword evidence="11" id="KW-1185">Reference proteome</keyword>
<dbReference type="PANTHER" id="PTHR24028:SF329">
    <property type="entry name" value="CADHERIN DOMAIN-CONTAINING PROTEIN"/>
    <property type="match status" value="1"/>
</dbReference>
<dbReference type="GO" id="GO:0005886">
    <property type="term" value="C:plasma membrane"/>
    <property type="evidence" value="ECO:0007669"/>
    <property type="project" value="InterPro"/>
</dbReference>
<feature type="compositionally biased region" description="Low complexity" evidence="9">
    <location>
        <begin position="29"/>
        <end position="40"/>
    </location>
</feature>
<accession>A0A183CQA8</accession>
<reference evidence="11" key="1">
    <citation type="submission" date="2014-05" db="EMBL/GenBank/DDBJ databases">
        <title>The genome and life-stage specific transcriptomes of Globodera pallida elucidate key aspects of plant parasitism by a cyst nematode.</title>
        <authorList>
            <person name="Cotton J.A."/>
            <person name="Lilley C.J."/>
            <person name="Jones L.M."/>
            <person name="Kikuchi T."/>
            <person name="Reid A.J."/>
            <person name="Thorpe P."/>
            <person name="Tsai I.J."/>
            <person name="Beasley H."/>
            <person name="Blok V."/>
            <person name="Cock P.J.A."/>
            <person name="Van den Akker S.E."/>
            <person name="Holroyd N."/>
            <person name="Hunt M."/>
            <person name="Mantelin S."/>
            <person name="Naghra H."/>
            <person name="Pain A."/>
            <person name="Palomares-Rius J.E."/>
            <person name="Zarowiecki M."/>
            <person name="Berriman M."/>
            <person name="Jones J.T."/>
            <person name="Urwin P.E."/>
        </authorList>
    </citation>
    <scope>NUCLEOTIDE SEQUENCE [LARGE SCALE GENOMIC DNA]</scope>
    <source>
        <strain evidence="11">Lindley</strain>
    </source>
</reference>
<feature type="region of interest" description="Disordered" evidence="9">
    <location>
        <begin position="1"/>
        <end position="47"/>
    </location>
</feature>
<protein>
    <submittedName>
        <fullName evidence="12">Cadherin domain-containing protein</fullName>
    </submittedName>
</protein>
<keyword evidence="6" id="KW-0472">Membrane</keyword>
<evidence type="ECO:0000256" key="4">
    <source>
        <dbReference type="ARBA" id="ARBA00022837"/>
    </source>
</evidence>
<comment type="subcellular location">
    <subcellularLocation>
        <location evidence="1">Membrane</location>
        <topology evidence="1">Single-pass membrane protein</topology>
    </subcellularLocation>
</comment>
<dbReference type="WBParaSite" id="GPLIN_001506600">
    <property type="protein sequence ID" value="GPLIN_001506600"/>
    <property type="gene ID" value="GPLIN_001506600"/>
</dbReference>
<dbReference type="SMART" id="SM00112">
    <property type="entry name" value="CA"/>
    <property type="match status" value="3"/>
</dbReference>
<evidence type="ECO:0000313" key="11">
    <source>
        <dbReference type="Proteomes" id="UP000050741"/>
    </source>
</evidence>
<dbReference type="InterPro" id="IPR015919">
    <property type="entry name" value="Cadherin-like_sf"/>
</dbReference>
<keyword evidence="4 8" id="KW-0106">Calcium</keyword>
<evidence type="ECO:0000256" key="5">
    <source>
        <dbReference type="ARBA" id="ARBA00022989"/>
    </source>
</evidence>
<evidence type="ECO:0000313" key="12">
    <source>
        <dbReference type="WBParaSite" id="GPLIN_001506600"/>
    </source>
</evidence>
<feature type="domain" description="Cadherin" evidence="10">
    <location>
        <begin position="140"/>
        <end position="262"/>
    </location>
</feature>
<dbReference type="InterPro" id="IPR002126">
    <property type="entry name" value="Cadherin-like_dom"/>
</dbReference>
<dbReference type="GO" id="GO:0005509">
    <property type="term" value="F:calcium ion binding"/>
    <property type="evidence" value="ECO:0007669"/>
    <property type="project" value="UniProtKB-UniRule"/>
</dbReference>
<dbReference type="PANTHER" id="PTHR24028">
    <property type="entry name" value="CADHERIN-87A"/>
    <property type="match status" value="1"/>
</dbReference>
<dbReference type="Pfam" id="PF00028">
    <property type="entry name" value="Cadherin"/>
    <property type="match status" value="1"/>
</dbReference>
<evidence type="ECO:0000256" key="2">
    <source>
        <dbReference type="ARBA" id="ARBA00022692"/>
    </source>
</evidence>
<dbReference type="PROSITE" id="PS00232">
    <property type="entry name" value="CADHERIN_1"/>
    <property type="match status" value="1"/>
</dbReference>
<feature type="compositionally biased region" description="Basic residues" evidence="9">
    <location>
        <begin position="16"/>
        <end position="25"/>
    </location>
</feature>
<name>A0A183CQA8_GLOPA</name>
<feature type="domain" description="Cadherin" evidence="10">
    <location>
        <begin position="301"/>
        <end position="404"/>
    </location>
</feature>